<sequence>MVATVDDALAVAIEWDERAAVCKEKHLMAALGRAVAWRELALSYASYLEFKQ</sequence>
<proteinExistence type="predicted"/>
<reference evidence="1" key="1">
    <citation type="submission" date="2024-01" db="EMBL/GenBank/DDBJ databases">
        <authorList>
            <person name="Zhu Q."/>
        </authorList>
    </citation>
    <scope>NUCLEOTIDE SEQUENCE</scope>
</reference>
<protein>
    <submittedName>
        <fullName evidence="1">Uncharacterized protein</fullName>
    </submittedName>
</protein>
<accession>A0AAX4JHN5</accession>
<dbReference type="EMBL" id="PP079243">
    <property type="protein sequence ID" value="WVK89931.1"/>
    <property type="molecule type" value="Genomic_DNA"/>
</dbReference>
<name>A0AAX4JHN5_9CAUD</name>
<evidence type="ECO:0000313" key="2">
    <source>
        <dbReference type="Proteomes" id="UP001432380"/>
    </source>
</evidence>
<evidence type="ECO:0000313" key="1">
    <source>
        <dbReference type="EMBL" id="WVK89931.1"/>
    </source>
</evidence>
<organism evidence="1 2">
    <name type="scientific">Burkholderia phage vB_BpP_HN02</name>
    <dbReference type="NCBI Taxonomy" id="3116925"/>
    <lineage>
        <taxon>Viruses</taxon>
        <taxon>Duplodnaviria</taxon>
        <taxon>Heunggongvirae</taxon>
        <taxon>Uroviricota</taxon>
        <taxon>Caudoviricetes</taxon>
        <taxon>Schitoviridae</taxon>
    </lineage>
</organism>
<dbReference type="Proteomes" id="UP001432380">
    <property type="component" value="Segment"/>
</dbReference>